<dbReference type="SUPFAM" id="SSF56436">
    <property type="entry name" value="C-type lectin-like"/>
    <property type="match status" value="1"/>
</dbReference>
<evidence type="ECO:0000256" key="4">
    <source>
        <dbReference type="ARBA" id="ARBA00022734"/>
    </source>
</evidence>
<dbReference type="SMART" id="SM00034">
    <property type="entry name" value="CLECT"/>
    <property type="match status" value="1"/>
</dbReference>
<dbReference type="GO" id="GO:0030246">
    <property type="term" value="F:carbohydrate binding"/>
    <property type="evidence" value="ECO:0007669"/>
    <property type="project" value="UniProtKB-KW"/>
</dbReference>
<proteinExistence type="predicted"/>
<evidence type="ECO:0000313" key="7">
    <source>
        <dbReference type="EMBL" id="CCQ71085.1"/>
    </source>
</evidence>
<feature type="chain" id="PRO_5030177154" evidence="5">
    <location>
        <begin position="16"/>
        <end position="160"/>
    </location>
</feature>
<dbReference type="AlphaFoldDB" id="S6D4N5"/>
<gene>
    <name evidence="7" type="primary">CcV3-like</name>
</gene>
<dbReference type="PROSITE" id="PS50041">
    <property type="entry name" value="C_TYPE_LECTIN_2"/>
    <property type="match status" value="1"/>
</dbReference>
<dbReference type="InterPro" id="IPR016186">
    <property type="entry name" value="C-type_lectin-like/link_sf"/>
</dbReference>
<dbReference type="GO" id="GO:0005615">
    <property type="term" value="C:extracellular space"/>
    <property type="evidence" value="ECO:0007669"/>
    <property type="project" value="TreeGrafter"/>
</dbReference>
<evidence type="ECO:0000259" key="6">
    <source>
        <dbReference type="PROSITE" id="PS50041"/>
    </source>
</evidence>
<dbReference type="PANTHER" id="PTHR22799:SF1">
    <property type="entry name" value="C-TYPE LECTIN DOMAIN FAMILY 11 MEMBER A"/>
    <property type="match status" value="1"/>
</dbReference>
<keyword evidence="2" id="KW-0964">Secreted</keyword>
<sequence length="160" mass="17890">MNNFIYLMLLPVVLGARMSIEGRNRLSIGHGKSYTFHSTPTTFDEAKSICKQEGGSLAVVTSKFEEDKMLKLWARSSPVLNASHGFNHQAFIGIHSLNEEGHWETINGNSPSYVNWSPNWTGNQQPDNSSKQKCGSLLKQGGMDDIECHLKIAFFCEKLK</sequence>
<evidence type="ECO:0000256" key="3">
    <source>
        <dbReference type="ARBA" id="ARBA00022729"/>
    </source>
</evidence>
<reference evidence="7" key="1">
    <citation type="journal article" date="2013" name="Philos. Trans. R. Soc. Lond., B, Biol. Sci.">
        <title>Functional endogenous viral elements in the genome of the parasitoid wasp Cotesia congregata: insights into the evolutionary dynamics of bracoviruses.</title>
        <authorList>
            <person name="Bezier A."/>
            <person name="Louis F."/>
            <person name="Jancek S."/>
            <person name="Periquet G."/>
            <person name="Theze J."/>
            <person name="Gyapay G."/>
            <person name="Musset K."/>
            <person name="Lesobre J."/>
            <person name="Lenoble P."/>
            <person name="Dupuy C."/>
            <person name="Gundersen-Rindal D."/>
            <person name="Herniou E.A.Drezen.J.M."/>
        </authorList>
    </citation>
    <scope>NUCLEOTIDE SEQUENCE</scope>
</reference>
<dbReference type="EMBL" id="HF586472">
    <property type="protein sequence ID" value="CCQ71085.1"/>
    <property type="molecule type" value="Genomic_DNA"/>
</dbReference>
<evidence type="ECO:0000256" key="1">
    <source>
        <dbReference type="ARBA" id="ARBA00004613"/>
    </source>
</evidence>
<dbReference type="CDD" id="cd00037">
    <property type="entry name" value="CLECT"/>
    <property type="match status" value="1"/>
</dbReference>
<dbReference type="Pfam" id="PF00059">
    <property type="entry name" value="Lectin_C"/>
    <property type="match status" value="1"/>
</dbReference>
<dbReference type="InterPro" id="IPR016187">
    <property type="entry name" value="CTDL_fold"/>
</dbReference>
<evidence type="ECO:0000256" key="5">
    <source>
        <dbReference type="SAM" id="SignalP"/>
    </source>
</evidence>
<feature type="domain" description="C-type lectin" evidence="6">
    <location>
        <begin position="29"/>
        <end position="157"/>
    </location>
</feature>
<dbReference type="Gene3D" id="3.10.100.10">
    <property type="entry name" value="Mannose-Binding Protein A, subunit A"/>
    <property type="match status" value="1"/>
</dbReference>
<accession>S6D4N5</accession>
<keyword evidence="3 5" id="KW-0732">Signal</keyword>
<dbReference type="PANTHER" id="PTHR22799">
    <property type="entry name" value="TETRANECTIN-RELATED"/>
    <property type="match status" value="1"/>
</dbReference>
<dbReference type="GO" id="GO:0008083">
    <property type="term" value="F:growth factor activity"/>
    <property type="evidence" value="ECO:0007669"/>
    <property type="project" value="TreeGrafter"/>
</dbReference>
<name>S6D4N5_COTCN</name>
<dbReference type="InterPro" id="IPR051663">
    <property type="entry name" value="CLec_Tetranectin-domain"/>
</dbReference>
<dbReference type="InterPro" id="IPR001304">
    <property type="entry name" value="C-type_lectin-like"/>
</dbReference>
<comment type="subcellular location">
    <subcellularLocation>
        <location evidence="1">Secreted</location>
    </subcellularLocation>
</comment>
<protein>
    <submittedName>
        <fullName evidence="7">Hypothetical C-type lectin CcV3-like</fullName>
    </submittedName>
</protein>
<feature type="signal peptide" evidence="5">
    <location>
        <begin position="1"/>
        <end position="15"/>
    </location>
</feature>
<organism evidence="7">
    <name type="scientific">Cotesia congregata</name>
    <name type="common">Parasitoid wasp</name>
    <name type="synonym">Apanteles congregatus</name>
    <dbReference type="NCBI Taxonomy" id="51543"/>
    <lineage>
        <taxon>Eukaryota</taxon>
        <taxon>Metazoa</taxon>
        <taxon>Ecdysozoa</taxon>
        <taxon>Arthropoda</taxon>
        <taxon>Hexapoda</taxon>
        <taxon>Insecta</taxon>
        <taxon>Pterygota</taxon>
        <taxon>Neoptera</taxon>
        <taxon>Endopterygota</taxon>
        <taxon>Hymenoptera</taxon>
        <taxon>Apocrita</taxon>
        <taxon>Ichneumonoidea</taxon>
        <taxon>Braconidae</taxon>
        <taxon>Microgastrinae</taxon>
        <taxon>Cotesia</taxon>
    </lineage>
</organism>
<keyword evidence="4 7" id="KW-0430">Lectin</keyword>
<evidence type="ECO:0000256" key="2">
    <source>
        <dbReference type="ARBA" id="ARBA00022525"/>
    </source>
</evidence>